<comment type="caution">
    <text evidence="6">The sequence shown here is derived from an EMBL/GenBank/DDBJ whole genome shotgun (WGS) entry which is preliminary data.</text>
</comment>
<keyword evidence="2" id="KW-0805">Transcription regulation</keyword>
<dbReference type="InterPro" id="IPR036390">
    <property type="entry name" value="WH_DNA-bd_sf"/>
</dbReference>
<feature type="domain" description="HTH lysR-type" evidence="5">
    <location>
        <begin position="4"/>
        <end position="61"/>
    </location>
</feature>
<evidence type="ECO:0000256" key="4">
    <source>
        <dbReference type="ARBA" id="ARBA00023163"/>
    </source>
</evidence>
<dbReference type="RefSeq" id="WP_345408100.1">
    <property type="nucleotide sequence ID" value="NZ_BAABHG010000025.1"/>
</dbReference>
<reference evidence="7" key="1">
    <citation type="journal article" date="2019" name="Int. J. Syst. Evol. Microbiol.">
        <title>The Global Catalogue of Microorganisms (GCM) 10K type strain sequencing project: providing services to taxonomists for standard genome sequencing and annotation.</title>
        <authorList>
            <consortium name="The Broad Institute Genomics Platform"/>
            <consortium name="The Broad Institute Genome Sequencing Center for Infectious Disease"/>
            <person name="Wu L."/>
            <person name="Ma J."/>
        </authorList>
    </citation>
    <scope>NUCLEOTIDE SEQUENCE [LARGE SCALE GENOMIC DNA]</scope>
    <source>
        <strain evidence="7">CGMCC 4.7643</strain>
    </source>
</reference>
<dbReference type="PRINTS" id="PR00039">
    <property type="entry name" value="HTHLYSR"/>
</dbReference>
<keyword evidence="7" id="KW-1185">Reference proteome</keyword>
<dbReference type="PANTHER" id="PTHR30346">
    <property type="entry name" value="TRANSCRIPTIONAL DUAL REGULATOR HCAR-RELATED"/>
    <property type="match status" value="1"/>
</dbReference>
<accession>A0ABW5GCM6</accession>
<evidence type="ECO:0000256" key="1">
    <source>
        <dbReference type="ARBA" id="ARBA00009437"/>
    </source>
</evidence>
<dbReference type="Gene3D" id="3.40.190.10">
    <property type="entry name" value="Periplasmic binding protein-like II"/>
    <property type="match status" value="2"/>
</dbReference>
<dbReference type="Pfam" id="PF00126">
    <property type="entry name" value="HTH_1"/>
    <property type="match status" value="1"/>
</dbReference>
<dbReference type="SUPFAM" id="SSF46785">
    <property type="entry name" value="Winged helix' DNA-binding domain"/>
    <property type="match status" value="1"/>
</dbReference>
<keyword evidence="3" id="KW-0238">DNA-binding</keyword>
<dbReference type="SUPFAM" id="SSF53850">
    <property type="entry name" value="Periplasmic binding protein-like II"/>
    <property type="match status" value="1"/>
</dbReference>
<evidence type="ECO:0000313" key="7">
    <source>
        <dbReference type="Proteomes" id="UP001597419"/>
    </source>
</evidence>
<dbReference type="PANTHER" id="PTHR30346:SF0">
    <property type="entry name" value="HCA OPERON TRANSCRIPTIONAL ACTIVATOR HCAR"/>
    <property type="match status" value="1"/>
</dbReference>
<dbReference type="CDD" id="cd08414">
    <property type="entry name" value="PBP2_LTTR_aromatics_like"/>
    <property type="match status" value="1"/>
</dbReference>
<protein>
    <submittedName>
        <fullName evidence="6">LysR family transcriptional regulator</fullName>
    </submittedName>
</protein>
<evidence type="ECO:0000256" key="3">
    <source>
        <dbReference type="ARBA" id="ARBA00023125"/>
    </source>
</evidence>
<dbReference type="InterPro" id="IPR000847">
    <property type="entry name" value="LysR_HTH_N"/>
</dbReference>
<keyword evidence="4" id="KW-0804">Transcription</keyword>
<name>A0ABW5GCM6_9PSEU</name>
<evidence type="ECO:0000259" key="5">
    <source>
        <dbReference type="PROSITE" id="PS50931"/>
    </source>
</evidence>
<dbReference type="PROSITE" id="PS50931">
    <property type="entry name" value="HTH_LYSR"/>
    <property type="match status" value="1"/>
</dbReference>
<dbReference type="Pfam" id="PF03466">
    <property type="entry name" value="LysR_substrate"/>
    <property type="match status" value="1"/>
</dbReference>
<dbReference type="InterPro" id="IPR005119">
    <property type="entry name" value="LysR_subst-bd"/>
</dbReference>
<sequence>MGGLDLRELECFLVLGEELHFGRTAQRLYVSQGRVSQLVRALERRIGGRLFERTSRRVRPTPLGERLLAELRPGYDAVHAAVDSARAAARGVEGTLRLGFLAGTGHGELVDAIRTFQRRHTGSEVVLTEVPLADPFGDLRRGEIDAAVVMLPVAEPDLVVGPSFSRQPQTLAVSARHPLARRASVTAEDLAACPMLDIGGSAPGYWREISAPATTPGGRAIPRGPAVRTMQEALTTIAADRGGMLFCAPTARSQNRPDVVFVPVTGLPDSVLGLVWHRERETARLRAFGRALAEGA</sequence>
<organism evidence="6 7">
    <name type="scientific">Amycolatopsis samaneae</name>
    <dbReference type="NCBI Taxonomy" id="664691"/>
    <lineage>
        <taxon>Bacteria</taxon>
        <taxon>Bacillati</taxon>
        <taxon>Actinomycetota</taxon>
        <taxon>Actinomycetes</taxon>
        <taxon>Pseudonocardiales</taxon>
        <taxon>Pseudonocardiaceae</taxon>
        <taxon>Amycolatopsis</taxon>
    </lineage>
</organism>
<comment type="similarity">
    <text evidence="1">Belongs to the LysR transcriptional regulatory family.</text>
</comment>
<evidence type="ECO:0000313" key="6">
    <source>
        <dbReference type="EMBL" id="MFD2459277.1"/>
    </source>
</evidence>
<proteinExistence type="inferred from homology"/>
<dbReference type="Gene3D" id="1.10.10.10">
    <property type="entry name" value="Winged helix-like DNA-binding domain superfamily/Winged helix DNA-binding domain"/>
    <property type="match status" value="1"/>
</dbReference>
<gene>
    <name evidence="6" type="ORF">ACFSYJ_11745</name>
</gene>
<evidence type="ECO:0000256" key="2">
    <source>
        <dbReference type="ARBA" id="ARBA00023015"/>
    </source>
</evidence>
<dbReference type="Proteomes" id="UP001597419">
    <property type="component" value="Unassembled WGS sequence"/>
</dbReference>
<dbReference type="InterPro" id="IPR036388">
    <property type="entry name" value="WH-like_DNA-bd_sf"/>
</dbReference>
<dbReference type="EMBL" id="JBHUKU010000005">
    <property type="protein sequence ID" value="MFD2459277.1"/>
    <property type="molecule type" value="Genomic_DNA"/>
</dbReference>